<dbReference type="Proteomes" id="UP000238415">
    <property type="component" value="Unassembled WGS sequence"/>
</dbReference>
<evidence type="ECO:0000256" key="1">
    <source>
        <dbReference type="ARBA" id="ARBA00009108"/>
    </source>
</evidence>
<dbReference type="EMBL" id="PVXM01000028">
    <property type="protein sequence ID" value="PRR72531.1"/>
    <property type="molecule type" value="Genomic_DNA"/>
</dbReference>
<keyword evidence="2" id="KW-0175">Coiled coil</keyword>
<keyword evidence="4" id="KW-1185">Reference proteome</keyword>
<dbReference type="InterPro" id="IPR010273">
    <property type="entry name" value="DUF881"/>
</dbReference>
<evidence type="ECO:0000313" key="4">
    <source>
        <dbReference type="Proteomes" id="UP000238415"/>
    </source>
</evidence>
<dbReference type="Pfam" id="PF05949">
    <property type="entry name" value="DUF881"/>
    <property type="match status" value="1"/>
</dbReference>
<sequence length="245" mass="26629">MRKVYFSLLLISLFSGLLVAWQWRSHQATAALEKQDPALIDIIHSLEQEDASLENTIANLRGQIDALQKARSKGEDRLTAIQQEIDALKLAAGLISVTGPGIVVTLDDNSAGAQAAKNSSPATYKPEDYIIHDKNILYLVNELRSAGAEAIAVNGQRIVTNSDIRCVGTVILVNSTRLAPPYEIQAVGNPDALEAAVLKSVDFNFLKSRDFPVKVTRSPALSLPAYNGSFSQEHVRLVNKEGEQP</sequence>
<evidence type="ECO:0000256" key="2">
    <source>
        <dbReference type="SAM" id="Coils"/>
    </source>
</evidence>
<gene>
    <name evidence="3" type="ORF">MOHU_14600</name>
</gene>
<organism evidence="3 4">
    <name type="scientific">Neomoorella humiferrea</name>
    <dbReference type="NCBI Taxonomy" id="676965"/>
    <lineage>
        <taxon>Bacteria</taxon>
        <taxon>Bacillati</taxon>
        <taxon>Bacillota</taxon>
        <taxon>Clostridia</taxon>
        <taxon>Neomoorellales</taxon>
        <taxon>Neomoorellaceae</taxon>
        <taxon>Neomoorella</taxon>
    </lineage>
</organism>
<proteinExistence type="inferred from homology"/>
<evidence type="ECO:0000313" key="3">
    <source>
        <dbReference type="EMBL" id="PRR72531.1"/>
    </source>
</evidence>
<name>A0A2T0ARR0_9FIRM</name>
<dbReference type="PANTHER" id="PTHR37313:SF2">
    <property type="entry name" value="UPF0749 PROTEIN YLXX"/>
    <property type="match status" value="1"/>
</dbReference>
<dbReference type="OrthoDB" id="9776196at2"/>
<evidence type="ECO:0008006" key="5">
    <source>
        <dbReference type="Google" id="ProtNLM"/>
    </source>
</evidence>
<comment type="caution">
    <text evidence="3">The sequence shown here is derived from an EMBL/GenBank/DDBJ whole genome shotgun (WGS) entry which is preliminary data.</text>
</comment>
<comment type="similarity">
    <text evidence="1">Belongs to the UPF0749 family.</text>
</comment>
<reference evidence="3 4" key="1">
    <citation type="submission" date="2018-03" db="EMBL/GenBank/DDBJ databases">
        <title>Genome sequence of Moorella humiferrea DSM 23265.</title>
        <authorList>
            <person name="Poehlein A."/>
            <person name="Daniel R."/>
        </authorList>
    </citation>
    <scope>NUCLEOTIDE SEQUENCE [LARGE SCALE GENOMIC DNA]</scope>
    <source>
        <strain evidence="3 4">DSM 23265</strain>
    </source>
</reference>
<dbReference type="RefSeq" id="WP_106005427.1">
    <property type="nucleotide sequence ID" value="NZ_CP136419.1"/>
</dbReference>
<dbReference type="PANTHER" id="PTHR37313">
    <property type="entry name" value="UPF0749 PROTEIN RV1825"/>
    <property type="match status" value="1"/>
</dbReference>
<feature type="coiled-coil region" evidence="2">
    <location>
        <begin position="43"/>
        <end position="84"/>
    </location>
</feature>
<accession>A0A2T0ARR0</accession>
<protein>
    <recommendedName>
        <fullName evidence="5">Division initiation protein</fullName>
    </recommendedName>
</protein>
<dbReference type="Gene3D" id="3.30.70.1880">
    <property type="entry name" value="Protein of unknown function DUF881"/>
    <property type="match status" value="1"/>
</dbReference>
<dbReference type="AlphaFoldDB" id="A0A2T0ARR0"/>